<keyword evidence="3" id="KW-0560">Oxidoreductase</keyword>
<protein>
    <recommendedName>
        <fullName evidence="6">NAD(P)-binding protein</fullName>
    </recommendedName>
</protein>
<keyword evidence="2" id="KW-0521">NADP</keyword>
<dbReference type="GeneID" id="67007086"/>
<organism evidence="4 5">
    <name type="scientific">Aspergillus pseudoviridinutans</name>
    <dbReference type="NCBI Taxonomy" id="1517512"/>
    <lineage>
        <taxon>Eukaryota</taxon>
        <taxon>Fungi</taxon>
        <taxon>Dikarya</taxon>
        <taxon>Ascomycota</taxon>
        <taxon>Pezizomycotina</taxon>
        <taxon>Eurotiomycetes</taxon>
        <taxon>Eurotiomycetidae</taxon>
        <taxon>Eurotiales</taxon>
        <taxon>Aspergillaceae</taxon>
        <taxon>Aspergillus</taxon>
        <taxon>Aspergillus subgen. Fumigati</taxon>
    </lineage>
</organism>
<gene>
    <name evidence="4" type="ORF">Asppvi_008476</name>
</gene>
<comment type="similarity">
    <text evidence="1">Belongs to the short-chain dehydrogenases/reductases (SDR) family.</text>
</comment>
<dbReference type="Gene3D" id="3.40.50.720">
    <property type="entry name" value="NAD(P)-binding Rossmann-like Domain"/>
    <property type="match status" value="1"/>
</dbReference>
<reference evidence="4 5" key="1">
    <citation type="submission" date="2018-10" db="EMBL/GenBank/DDBJ databases">
        <title>Pan-genome distribution and transcriptional activeness of fungal secondary metabolism genes in Aspergillus section Fumigati.</title>
        <authorList>
            <person name="Takahashi H."/>
            <person name="Umemura M."/>
            <person name="Ninomiya A."/>
            <person name="Kusuya Y."/>
            <person name="Urayama S."/>
            <person name="Shimizu M."/>
            <person name="Watanabe A."/>
            <person name="Kamei K."/>
            <person name="Yaguchi T."/>
            <person name="Hagiwara D."/>
        </authorList>
    </citation>
    <scope>NUCLEOTIDE SEQUENCE [LARGE SCALE GENOMIC DNA]</scope>
    <source>
        <strain evidence="4 5">IFM 55266</strain>
    </source>
</reference>
<dbReference type="SUPFAM" id="SSF51735">
    <property type="entry name" value="NAD(P)-binding Rossmann-fold domains"/>
    <property type="match status" value="1"/>
</dbReference>
<dbReference type="InterPro" id="IPR002347">
    <property type="entry name" value="SDR_fam"/>
</dbReference>
<keyword evidence="5" id="KW-1185">Reference proteome</keyword>
<evidence type="ECO:0000256" key="2">
    <source>
        <dbReference type="ARBA" id="ARBA00022857"/>
    </source>
</evidence>
<evidence type="ECO:0000256" key="1">
    <source>
        <dbReference type="ARBA" id="ARBA00006484"/>
    </source>
</evidence>
<dbReference type="Proteomes" id="UP001043456">
    <property type="component" value="Unassembled WGS sequence"/>
</dbReference>
<name>A0A9P3BKQ1_9EURO</name>
<dbReference type="EMBL" id="BHVY01000006">
    <property type="protein sequence ID" value="GIJ89534.1"/>
    <property type="molecule type" value="Genomic_DNA"/>
</dbReference>
<dbReference type="Pfam" id="PF00106">
    <property type="entry name" value="adh_short"/>
    <property type="match status" value="1"/>
</dbReference>
<evidence type="ECO:0008006" key="6">
    <source>
        <dbReference type="Google" id="ProtNLM"/>
    </source>
</evidence>
<comment type="caution">
    <text evidence="4">The sequence shown here is derived from an EMBL/GenBank/DDBJ whole genome shotgun (WGS) entry which is preliminary data.</text>
</comment>
<dbReference type="PANTHER" id="PTHR24320:SF282">
    <property type="entry name" value="WW DOMAIN-CONTAINING OXIDOREDUCTASE"/>
    <property type="match status" value="1"/>
</dbReference>
<evidence type="ECO:0000313" key="4">
    <source>
        <dbReference type="EMBL" id="GIJ89534.1"/>
    </source>
</evidence>
<dbReference type="AlphaFoldDB" id="A0A9P3BKQ1"/>
<dbReference type="InterPro" id="IPR036291">
    <property type="entry name" value="NAD(P)-bd_dom_sf"/>
</dbReference>
<dbReference type="GO" id="GO:0016491">
    <property type="term" value="F:oxidoreductase activity"/>
    <property type="evidence" value="ECO:0007669"/>
    <property type="project" value="UniProtKB-KW"/>
</dbReference>
<sequence length="278" mass="30797">MAARSLQKAEAAIEEIKAKTQRADLNISVLKMDMLDLSSVRSAAEEFLSKETRLHGLVNNAGIMAVANGISEDGFEYQWQTNYLSHWLLTFLLTPVMELTATTVPAGTVRIVNVSSSNHKMAPPQGIDFEDINLQRPGPSSNPWVRYGQSKLGNYLHALSLHEKLNKKGIWTASLHPGIVDTNLSANIQMFAVSILASRPVIWLLRRVGFMLNTDQGSWTQLFAIAGKGFDAALSGTYLEPIAKKGTVKMPRGVTADDLQNRLWKWTEREMKAKGFIS</sequence>
<evidence type="ECO:0000256" key="3">
    <source>
        <dbReference type="ARBA" id="ARBA00023002"/>
    </source>
</evidence>
<dbReference type="RefSeq" id="XP_043160280.1">
    <property type="nucleotide sequence ID" value="XM_043304345.1"/>
</dbReference>
<evidence type="ECO:0000313" key="5">
    <source>
        <dbReference type="Proteomes" id="UP001043456"/>
    </source>
</evidence>
<proteinExistence type="inferred from homology"/>
<accession>A0A9P3BKQ1</accession>
<dbReference type="PANTHER" id="PTHR24320">
    <property type="entry name" value="RETINOL DEHYDROGENASE"/>
    <property type="match status" value="1"/>
</dbReference>
<dbReference type="OrthoDB" id="191139at2759"/>